<dbReference type="GO" id="GO:0016787">
    <property type="term" value="F:hydrolase activity"/>
    <property type="evidence" value="ECO:0007669"/>
    <property type="project" value="InterPro"/>
</dbReference>
<proteinExistence type="predicted"/>
<evidence type="ECO:0000259" key="1">
    <source>
        <dbReference type="Pfam" id="PF04909"/>
    </source>
</evidence>
<name>A0AA38KLM6_9AGAR</name>
<keyword evidence="3" id="KW-1185">Reference proteome</keyword>
<feature type="non-terminal residue" evidence="2">
    <location>
        <position position="1"/>
    </location>
</feature>
<dbReference type="EMBL" id="MU793609">
    <property type="protein sequence ID" value="KAJ3781065.1"/>
    <property type="molecule type" value="Genomic_DNA"/>
</dbReference>
<evidence type="ECO:0000313" key="2">
    <source>
        <dbReference type="EMBL" id="KAJ3781065.1"/>
    </source>
</evidence>
<dbReference type="Proteomes" id="UP001163798">
    <property type="component" value="Unassembled WGS sequence"/>
</dbReference>
<sequence length="134" mass="15109">ISLLHASPAHMQPLIKDYPQTVFVLLHAAYPFTKEAGYLCSVYPNVMLDFGEIFPMISGSGQRTVVRQVLEICPTNKILWSTDGHWHPESFYLGTIQARQALFDVRLSVGLFVMLFRCENSESRSSPKSYQPGS</sequence>
<dbReference type="PANTHER" id="PTHR43383">
    <property type="entry name" value="NODULIN 6"/>
    <property type="match status" value="1"/>
</dbReference>
<organism evidence="2 3">
    <name type="scientific">Lentinula aff. detonsa</name>
    <dbReference type="NCBI Taxonomy" id="2804958"/>
    <lineage>
        <taxon>Eukaryota</taxon>
        <taxon>Fungi</taxon>
        <taxon>Dikarya</taxon>
        <taxon>Basidiomycota</taxon>
        <taxon>Agaricomycotina</taxon>
        <taxon>Agaricomycetes</taxon>
        <taxon>Agaricomycetidae</taxon>
        <taxon>Agaricales</taxon>
        <taxon>Marasmiineae</taxon>
        <taxon>Omphalotaceae</taxon>
        <taxon>Lentinula</taxon>
    </lineage>
</organism>
<feature type="domain" description="Amidohydrolase-related" evidence="1">
    <location>
        <begin position="4"/>
        <end position="99"/>
    </location>
</feature>
<comment type="caution">
    <text evidence="2">The sequence shown here is derived from an EMBL/GenBank/DDBJ whole genome shotgun (WGS) entry which is preliminary data.</text>
</comment>
<gene>
    <name evidence="2" type="ORF">GGU10DRAFT_278248</name>
</gene>
<dbReference type="InterPro" id="IPR006680">
    <property type="entry name" value="Amidohydro-rel"/>
</dbReference>
<accession>A0AA38KLM6</accession>
<dbReference type="Pfam" id="PF04909">
    <property type="entry name" value="Amidohydro_2"/>
    <property type="match status" value="1"/>
</dbReference>
<dbReference type="InterPro" id="IPR032466">
    <property type="entry name" value="Metal_Hydrolase"/>
</dbReference>
<protein>
    <submittedName>
        <fullName evidence="2">Amidohydrolase-domain-containing protein</fullName>
    </submittedName>
</protein>
<dbReference type="Gene3D" id="3.20.20.140">
    <property type="entry name" value="Metal-dependent hydrolases"/>
    <property type="match status" value="1"/>
</dbReference>
<dbReference type="SUPFAM" id="SSF51556">
    <property type="entry name" value="Metallo-dependent hydrolases"/>
    <property type="match status" value="1"/>
</dbReference>
<evidence type="ECO:0000313" key="3">
    <source>
        <dbReference type="Proteomes" id="UP001163798"/>
    </source>
</evidence>
<dbReference type="PANTHER" id="PTHR43383:SF2">
    <property type="entry name" value="AMIDOHYDROLASE 2 FAMILY PROTEIN"/>
    <property type="match status" value="1"/>
</dbReference>
<reference evidence="2" key="1">
    <citation type="submission" date="2022-08" db="EMBL/GenBank/DDBJ databases">
        <authorList>
            <consortium name="DOE Joint Genome Institute"/>
            <person name="Min B."/>
            <person name="Riley R."/>
            <person name="Sierra-Patev S."/>
            <person name="Naranjo-Ortiz M."/>
            <person name="Looney B."/>
            <person name="Konkel Z."/>
            <person name="Slot J.C."/>
            <person name="Sakamoto Y."/>
            <person name="Steenwyk J.L."/>
            <person name="Rokas A."/>
            <person name="Carro J."/>
            <person name="Camarero S."/>
            <person name="Ferreira P."/>
            <person name="Molpeceres G."/>
            <person name="Ruiz-Duenas F.J."/>
            <person name="Serrano A."/>
            <person name="Henrissat B."/>
            <person name="Drula E."/>
            <person name="Hughes K.W."/>
            <person name="Mata J.L."/>
            <person name="Ishikawa N.K."/>
            <person name="Vargas-Isla R."/>
            <person name="Ushijima S."/>
            <person name="Smith C.A."/>
            <person name="Ahrendt S."/>
            <person name="Andreopoulos W."/>
            <person name="He G."/>
            <person name="Labutti K."/>
            <person name="Lipzen A."/>
            <person name="Ng V."/>
            <person name="Sandor L."/>
            <person name="Barry K."/>
            <person name="Martinez A.T."/>
            <person name="Xiao Y."/>
            <person name="Gibbons J.G."/>
            <person name="Terashima K."/>
            <person name="Hibbett D.S."/>
            <person name="Grigoriev I.V."/>
        </authorList>
    </citation>
    <scope>NUCLEOTIDE SEQUENCE</scope>
    <source>
        <strain evidence="2">TFB10291</strain>
    </source>
</reference>
<dbReference type="AlphaFoldDB" id="A0AA38KLM6"/>